<reference evidence="1 2" key="1">
    <citation type="submission" date="2014-03" db="EMBL/GenBank/DDBJ databases">
        <title>The Genome Sequence of Plasmodium fragile nilgiri.</title>
        <authorList>
            <consortium name="The Broad Institute Genomics Platform"/>
            <consortium name="The Broad Institute Genome Sequencing Center for Infectious Disease"/>
            <person name="Neafsey D."/>
            <person name="Duraisingh M."/>
            <person name="Young S.K."/>
            <person name="Zeng Q."/>
            <person name="Gargeya S."/>
            <person name="Abouelleil A."/>
            <person name="Alvarado L."/>
            <person name="Chapman S.B."/>
            <person name="Gainer-Dewar J."/>
            <person name="Goldberg J."/>
            <person name="Griggs A."/>
            <person name="Gujja S."/>
            <person name="Hansen M."/>
            <person name="Howarth C."/>
            <person name="Imamovic A."/>
            <person name="Larimer J."/>
            <person name="Pearson M."/>
            <person name="Poon T.W."/>
            <person name="Priest M."/>
            <person name="Roberts A."/>
            <person name="Saif S."/>
            <person name="Shea T."/>
            <person name="Sykes S."/>
            <person name="Wortman J."/>
            <person name="Nusbaum C."/>
            <person name="Birren B."/>
        </authorList>
    </citation>
    <scope>NUCLEOTIDE SEQUENCE [LARGE SCALE GENOMIC DNA]</scope>
    <source>
        <strain evidence="2">nilgiri</strain>
    </source>
</reference>
<dbReference type="GeneID" id="24268371"/>
<name>A0A0D9QJM3_PLAFR</name>
<accession>A0A0D9QJM3</accession>
<gene>
    <name evidence="1" type="ORF">AK88_03057</name>
</gene>
<proteinExistence type="predicted"/>
<dbReference type="RefSeq" id="XP_012336103.1">
    <property type="nucleotide sequence ID" value="XM_012480680.1"/>
</dbReference>
<protein>
    <submittedName>
        <fullName evidence="1">Uncharacterized protein</fullName>
    </submittedName>
</protein>
<organism evidence="1 2">
    <name type="scientific">Plasmodium fragile</name>
    <dbReference type="NCBI Taxonomy" id="5857"/>
    <lineage>
        <taxon>Eukaryota</taxon>
        <taxon>Sar</taxon>
        <taxon>Alveolata</taxon>
        <taxon>Apicomplexa</taxon>
        <taxon>Aconoidasida</taxon>
        <taxon>Haemosporida</taxon>
        <taxon>Plasmodiidae</taxon>
        <taxon>Plasmodium</taxon>
        <taxon>Plasmodium (Plasmodium)</taxon>
    </lineage>
</organism>
<dbReference type="AlphaFoldDB" id="A0A0D9QJM3"/>
<dbReference type="Proteomes" id="UP000054561">
    <property type="component" value="Unassembled WGS sequence"/>
</dbReference>
<evidence type="ECO:0000313" key="1">
    <source>
        <dbReference type="EMBL" id="KJP87260.1"/>
    </source>
</evidence>
<dbReference type="VEuPathDB" id="PlasmoDB:AK88_03057"/>
<dbReference type="OrthoDB" id="387164at2759"/>
<dbReference type="OMA" id="YDFLKMI"/>
<dbReference type="EMBL" id="KQ001677">
    <property type="protein sequence ID" value="KJP87260.1"/>
    <property type="molecule type" value="Genomic_DNA"/>
</dbReference>
<evidence type="ECO:0000313" key="2">
    <source>
        <dbReference type="Proteomes" id="UP000054561"/>
    </source>
</evidence>
<keyword evidence="2" id="KW-1185">Reference proteome</keyword>
<sequence length="182" mass="22151">MHVNINHVDNYRVGNNDECVVNYLKQSKQVNLFKYDANFDEKRLKKKRKAFKFNFEYQFKVTECKDNNLNILMKDICDNFCDLSENYMEKDILVLQLGSYCVSAVYYWHVFHHYKFFFTKYIYLRLLDLYKKSKDLFREPLLLAYVLSKRLNKDLYRDFVILMNIDISQIQNKLPESDLLVR</sequence>